<feature type="compositionally biased region" description="Polar residues" evidence="1">
    <location>
        <begin position="108"/>
        <end position="121"/>
    </location>
</feature>
<comment type="caution">
    <text evidence="2">The sequence shown here is derived from an EMBL/GenBank/DDBJ whole genome shotgun (WGS) entry which is preliminary data.</text>
</comment>
<feature type="region of interest" description="Disordered" evidence="1">
    <location>
        <begin position="96"/>
        <end position="155"/>
    </location>
</feature>
<protein>
    <submittedName>
        <fullName evidence="2">Uncharacterized protein</fullName>
    </submittedName>
</protein>
<evidence type="ECO:0000313" key="3">
    <source>
        <dbReference type="Proteomes" id="UP001066276"/>
    </source>
</evidence>
<name>A0AAV7QN97_PLEWA</name>
<keyword evidence="3" id="KW-1185">Reference proteome</keyword>
<accession>A0AAV7QN97</accession>
<sequence>MRLEREVVWSREYRSDEPETTTIRLSARTKKQLRVLLLKRRAASCIQTRHWRRGGHHPPAFGEAAARCSCSAVLMPRLLLLLAPKRVTTWELPRFQSRASRSSATSAGKEQQATPSYSLFSVSREGGRPSLQGGWPHPHGSSSRHTGLVQKLSRL</sequence>
<dbReference type="EMBL" id="JANPWB010000010">
    <property type="protein sequence ID" value="KAJ1139968.1"/>
    <property type="molecule type" value="Genomic_DNA"/>
</dbReference>
<proteinExistence type="predicted"/>
<organism evidence="2 3">
    <name type="scientific">Pleurodeles waltl</name>
    <name type="common">Iberian ribbed newt</name>
    <dbReference type="NCBI Taxonomy" id="8319"/>
    <lineage>
        <taxon>Eukaryota</taxon>
        <taxon>Metazoa</taxon>
        <taxon>Chordata</taxon>
        <taxon>Craniata</taxon>
        <taxon>Vertebrata</taxon>
        <taxon>Euteleostomi</taxon>
        <taxon>Amphibia</taxon>
        <taxon>Batrachia</taxon>
        <taxon>Caudata</taxon>
        <taxon>Salamandroidea</taxon>
        <taxon>Salamandridae</taxon>
        <taxon>Pleurodelinae</taxon>
        <taxon>Pleurodeles</taxon>
    </lineage>
</organism>
<evidence type="ECO:0000256" key="1">
    <source>
        <dbReference type="SAM" id="MobiDB-lite"/>
    </source>
</evidence>
<feature type="compositionally biased region" description="Low complexity" evidence="1">
    <location>
        <begin position="97"/>
        <end position="107"/>
    </location>
</feature>
<dbReference type="AlphaFoldDB" id="A0AAV7QN97"/>
<reference evidence="2" key="1">
    <citation type="journal article" date="2022" name="bioRxiv">
        <title>Sequencing and chromosome-scale assembly of the giantPleurodeles waltlgenome.</title>
        <authorList>
            <person name="Brown T."/>
            <person name="Elewa A."/>
            <person name="Iarovenko S."/>
            <person name="Subramanian E."/>
            <person name="Araus A.J."/>
            <person name="Petzold A."/>
            <person name="Susuki M."/>
            <person name="Suzuki K.-i.T."/>
            <person name="Hayashi T."/>
            <person name="Toyoda A."/>
            <person name="Oliveira C."/>
            <person name="Osipova E."/>
            <person name="Leigh N.D."/>
            <person name="Simon A."/>
            <person name="Yun M.H."/>
        </authorList>
    </citation>
    <scope>NUCLEOTIDE SEQUENCE</scope>
    <source>
        <strain evidence="2">20211129_DDA</strain>
        <tissue evidence="2">Liver</tissue>
    </source>
</reference>
<evidence type="ECO:0000313" key="2">
    <source>
        <dbReference type="EMBL" id="KAJ1139968.1"/>
    </source>
</evidence>
<dbReference type="Proteomes" id="UP001066276">
    <property type="component" value="Chromosome 6"/>
</dbReference>
<gene>
    <name evidence="2" type="ORF">NDU88_006329</name>
</gene>